<dbReference type="PANTHER" id="PTHR36838:SF1">
    <property type="entry name" value="SLR1864 PROTEIN"/>
    <property type="match status" value="1"/>
</dbReference>
<evidence type="ECO:0000256" key="2">
    <source>
        <dbReference type="ARBA" id="ARBA00010145"/>
    </source>
</evidence>
<dbReference type="AlphaFoldDB" id="A0A2N6UEI4"/>
<comment type="similarity">
    <text evidence="2">Belongs to the auxin efflux carrier (TC 2.A.69) family.</text>
</comment>
<proteinExistence type="inferred from homology"/>
<dbReference type="InterPro" id="IPR038770">
    <property type="entry name" value="Na+/solute_symporter_sf"/>
</dbReference>
<protein>
    <submittedName>
        <fullName evidence="9">AEC family transporter</fullName>
    </submittedName>
</protein>
<evidence type="ECO:0000256" key="3">
    <source>
        <dbReference type="ARBA" id="ARBA00022448"/>
    </source>
</evidence>
<dbReference type="InterPro" id="IPR004776">
    <property type="entry name" value="Mem_transp_PIN-like"/>
</dbReference>
<dbReference type="GO" id="GO:0005886">
    <property type="term" value="C:plasma membrane"/>
    <property type="evidence" value="ECO:0007669"/>
    <property type="project" value="UniProtKB-SubCell"/>
</dbReference>
<dbReference type="PANTHER" id="PTHR36838">
    <property type="entry name" value="AUXIN EFFLUX CARRIER FAMILY PROTEIN"/>
    <property type="match status" value="1"/>
</dbReference>
<dbReference type="Proteomes" id="UP000235701">
    <property type="component" value="Unassembled WGS sequence"/>
</dbReference>
<keyword evidence="5 8" id="KW-0812">Transmembrane</keyword>
<dbReference type="OrthoDB" id="401182at2"/>
<organism evidence="9 10">
    <name type="scientific">Aerococcus viridans</name>
    <dbReference type="NCBI Taxonomy" id="1377"/>
    <lineage>
        <taxon>Bacteria</taxon>
        <taxon>Bacillati</taxon>
        <taxon>Bacillota</taxon>
        <taxon>Bacilli</taxon>
        <taxon>Lactobacillales</taxon>
        <taxon>Aerococcaceae</taxon>
        <taxon>Aerococcus</taxon>
    </lineage>
</organism>
<evidence type="ECO:0000313" key="10">
    <source>
        <dbReference type="Proteomes" id="UP000235701"/>
    </source>
</evidence>
<evidence type="ECO:0000256" key="6">
    <source>
        <dbReference type="ARBA" id="ARBA00022989"/>
    </source>
</evidence>
<dbReference type="RefSeq" id="WP_070469083.1">
    <property type="nucleotide sequence ID" value="NZ_PNHQ01000007.1"/>
</dbReference>
<comment type="caution">
    <text evidence="9">The sequence shown here is derived from an EMBL/GenBank/DDBJ whole genome shotgun (WGS) entry which is preliminary data.</text>
</comment>
<accession>A0A2N6UEI4</accession>
<feature type="transmembrane region" description="Helical" evidence="8">
    <location>
        <begin position="254"/>
        <end position="276"/>
    </location>
</feature>
<evidence type="ECO:0000256" key="7">
    <source>
        <dbReference type="ARBA" id="ARBA00023136"/>
    </source>
</evidence>
<evidence type="ECO:0000256" key="1">
    <source>
        <dbReference type="ARBA" id="ARBA00004651"/>
    </source>
</evidence>
<reference evidence="9 10" key="1">
    <citation type="submission" date="2017-09" db="EMBL/GenBank/DDBJ databases">
        <title>Bacterial strain isolated from the female urinary microbiota.</title>
        <authorList>
            <person name="Thomas-White K."/>
            <person name="Kumar N."/>
            <person name="Forster S."/>
            <person name="Putonti C."/>
            <person name="Lawley T."/>
            <person name="Wolfe A.J."/>
        </authorList>
    </citation>
    <scope>NUCLEOTIDE SEQUENCE [LARGE SCALE GENOMIC DNA]</scope>
    <source>
        <strain evidence="9 10">UMB0240</strain>
    </source>
</reference>
<keyword evidence="4" id="KW-1003">Cell membrane</keyword>
<feature type="transmembrane region" description="Helical" evidence="8">
    <location>
        <begin position="193"/>
        <end position="214"/>
    </location>
</feature>
<keyword evidence="10" id="KW-1185">Reference proteome</keyword>
<feature type="transmembrane region" description="Helical" evidence="8">
    <location>
        <begin position="159"/>
        <end position="181"/>
    </location>
</feature>
<dbReference type="Pfam" id="PF03547">
    <property type="entry name" value="Mem_trans"/>
    <property type="match status" value="1"/>
</dbReference>
<evidence type="ECO:0000313" key="9">
    <source>
        <dbReference type="EMBL" id="PMC79957.1"/>
    </source>
</evidence>
<feature type="transmembrane region" description="Helical" evidence="8">
    <location>
        <begin position="6"/>
        <end position="22"/>
    </location>
</feature>
<feature type="transmembrane region" description="Helical" evidence="8">
    <location>
        <begin position="96"/>
        <end position="119"/>
    </location>
</feature>
<keyword evidence="6 8" id="KW-1133">Transmembrane helix</keyword>
<evidence type="ECO:0000256" key="4">
    <source>
        <dbReference type="ARBA" id="ARBA00022475"/>
    </source>
</evidence>
<gene>
    <name evidence="9" type="ORF">CJ191_04080</name>
</gene>
<sequence>MTSIIQMMILVMIMFIGFVAERQQIFSDHIQSDMAQMITVVTAPALILSTINSSGDLGTKGDAINFLIIAFTTWFIFIVSSFFVPKLLKAPKSMIGTVQFLTVFQNNGFMGLPLILALYGPGAMFYASLVNIPTNLFIYSFGVWAMSRGNDTDLNPGQLAKKLFLSPGFLAGLAALIFFLMGWQLPSILEETMAMVGAATTPLAMMVIGMAIAHSNIQHAFTDGRVYLLMAIKMIALPIIIFLIFRHFISNELILSTLIVTISTPGPAVATSYALLYKGDITFSTNYVFLSTLASVATIPLLINILGLA</sequence>
<comment type="subcellular location">
    <subcellularLocation>
        <location evidence="1">Cell membrane</location>
        <topology evidence="1">Multi-pass membrane protein</topology>
    </subcellularLocation>
</comment>
<dbReference type="EMBL" id="PNHQ01000007">
    <property type="protein sequence ID" value="PMC79957.1"/>
    <property type="molecule type" value="Genomic_DNA"/>
</dbReference>
<evidence type="ECO:0000256" key="5">
    <source>
        <dbReference type="ARBA" id="ARBA00022692"/>
    </source>
</evidence>
<feature type="transmembrane region" description="Helical" evidence="8">
    <location>
        <begin position="288"/>
        <end position="308"/>
    </location>
</feature>
<keyword evidence="7 8" id="KW-0472">Membrane</keyword>
<keyword evidence="3" id="KW-0813">Transport</keyword>
<feature type="transmembrane region" description="Helical" evidence="8">
    <location>
        <begin position="226"/>
        <end position="248"/>
    </location>
</feature>
<dbReference type="Gene3D" id="1.20.1530.20">
    <property type="match status" value="1"/>
</dbReference>
<name>A0A2N6UEI4_9LACT</name>
<feature type="transmembrane region" description="Helical" evidence="8">
    <location>
        <begin position="63"/>
        <end position="84"/>
    </location>
</feature>
<dbReference type="GO" id="GO:0055085">
    <property type="term" value="P:transmembrane transport"/>
    <property type="evidence" value="ECO:0007669"/>
    <property type="project" value="InterPro"/>
</dbReference>
<evidence type="ECO:0000256" key="8">
    <source>
        <dbReference type="SAM" id="Phobius"/>
    </source>
</evidence>
<feature type="transmembrane region" description="Helical" evidence="8">
    <location>
        <begin position="34"/>
        <end position="51"/>
    </location>
</feature>
<feature type="transmembrane region" description="Helical" evidence="8">
    <location>
        <begin position="125"/>
        <end position="147"/>
    </location>
</feature>